<protein>
    <recommendedName>
        <fullName evidence="5">DNA polymerase III subunit alpha</fullName>
        <ecNumber evidence="3">2.7.7.7</ecNumber>
    </recommendedName>
    <alternativeName>
        <fullName evidence="4">Error-prone DNA polymerase</fullName>
    </alternativeName>
</protein>
<keyword evidence="11" id="KW-0239">DNA-directed DNA polymerase</keyword>
<dbReference type="InterPro" id="IPR004013">
    <property type="entry name" value="PHP_dom"/>
</dbReference>
<evidence type="ECO:0000256" key="2">
    <source>
        <dbReference type="ARBA" id="ARBA00007391"/>
    </source>
</evidence>
<dbReference type="InterPro" id="IPR023073">
    <property type="entry name" value="DnaE2"/>
</dbReference>
<evidence type="ECO:0000256" key="8">
    <source>
        <dbReference type="ARBA" id="ARBA00022695"/>
    </source>
</evidence>
<reference evidence="16 17" key="1">
    <citation type="submission" date="2019-03" db="EMBL/GenBank/DDBJ databases">
        <title>Genomic Encyclopedia of Archaeal and Bacterial Type Strains, Phase II (KMG-II): from individual species to whole genera.</title>
        <authorList>
            <person name="Goeker M."/>
        </authorList>
    </citation>
    <scope>NUCLEOTIDE SEQUENCE [LARGE SCALE GENOMIC DNA]</scope>
    <source>
        <strain evidence="16 17">DSM 19034</strain>
    </source>
</reference>
<gene>
    <name evidence="16" type="ORF">CLV32_0573</name>
</gene>
<evidence type="ECO:0000256" key="14">
    <source>
        <dbReference type="SAM" id="MobiDB-lite"/>
    </source>
</evidence>
<dbReference type="InterPro" id="IPR003141">
    <property type="entry name" value="Pol/His_phosphatase_N"/>
</dbReference>
<evidence type="ECO:0000256" key="10">
    <source>
        <dbReference type="ARBA" id="ARBA00022763"/>
    </source>
</evidence>
<dbReference type="NCBIfam" id="NF004225">
    <property type="entry name" value="PRK05672.1"/>
    <property type="match status" value="1"/>
</dbReference>
<feature type="compositionally biased region" description="Polar residues" evidence="14">
    <location>
        <begin position="1060"/>
        <end position="1076"/>
    </location>
</feature>
<dbReference type="Pfam" id="PF02811">
    <property type="entry name" value="PHP"/>
    <property type="match status" value="1"/>
</dbReference>
<dbReference type="InterPro" id="IPR040982">
    <property type="entry name" value="DNA_pol3_finger"/>
</dbReference>
<accession>A0A4R6IPP7</accession>
<proteinExistence type="inferred from homology"/>
<dbReference type="SUPFAM" id="SSF89550">
    <property type="entry name" value="PHP domain-like"/>
    <property type="match status" value="1"/>
</dbReference>
<name>A0A4R6IPP7_9SPHI</name>
<dbReference type="AlphaFoldDB" id="A0A4R6IPP7"/>
<dbReference type="GO" id="GO:0003676">
    <property type="term" value="F:nucleic acid binding"/>
    <property type="evidence" value="ECO:0007669"/>
    <property type="project" value="InterPro"/>
</dbReference>
<dbReference type="Proteomes" id="UP000295499">
    <property type="component" value="Unassembled WGS sequence"/>
</dbReference>
<dbReference type="Pfam" id="PF07733">
    <property type="entry name" value="DNA_pol3_alpha"/>
    <property type="match status" value="1"/>
</dbReference>
<keyword evidence="12" id="KW-0234">DNA repair</keyword>
<evidence type="ECO:0000256" key="1">
    <source>
        <dbReference type="ARBA" id="ARBA00004496"/>
    </source>
</evidence>
<dbReference type="GO" id="GO:0006260">
    <property type="term" value="P:DNA replication"/>
    <property type="evidence" value="ECO:0007669"/>
    <property type="project" value="UniProtKB-KW"/>
</dbReference>
<dbReference type="PANTHER" id="PTHR32294:SF4">
    <property type="entry name" value="ERROR-PRONE DNA POLYMERASE"/>
    <property type="match status" value="1"/>
</dbReference>
<dbReference type="Gene3D" id="3.20.20.140">
    <property type="entry name" value="Metal-dependent hydrolases"/>
    <property type="match status" value="1"/>
</dbReference>
<dbReference type="GO" id="GO:0008408">
    <property type="term" value="F:3'-5' exonuclease activity"/>
    <property type="evidence" value="ECO:0007669"/>
    <property type="project" value="InterPro"/>
</dbReference>
<evidence type="ECO:0000259" key="15">
    <source>
        <dbReference type="SMART" id="SM00481"/>
    </source>
</evidence>
<keyword evidence="7" id="KW-0808">Transferase</keyword>
<dbReference type="GO" id="GO:0003887">
    <property type="term" value="F:DNA-directed DNA polymerase activity"/>
    <property type="evidence" value="ECO:0007669"/>
    <property type="project" value="UniProtKB-KW"/>
</dbReference>
<feature type="region of interest" description="Disordered" evidence="14">
    <location>
        <begin position="1057"/>
        <end position="1076"/>
    </location>
</feature>
<dbReference type="EMBL" id="SNWM01000001">
    <property type="protein sequence ID" value="TDO24284.1"/>
    <property type="molecule type" value="Genomic_DNA"/>
</dbReference>
<dbReference type="InterPro" id="IPR004365">
    <property type="entry name" value="NA-bd_OB_tRNA"/>
</dbReference>
<evidence type="ECO:0000256" key="3">
    <source>
        <dbReference type="ARBA" id="ARBA00012417"/>
    </source>
</evidence>
<evidence type="ECO:0000256" key="12">
    <source>
        <dbReference type="ARBA" id="ARBA00023204"/>
    </source>
</evidence>
<dbReference type="CDD" id="cd07434">
    <property type="entry name" value="PHP_PolIIIA_DnaE2"/>
    <property type="match status" value="1"/>
</dbReference>
<evidence type="ECO:0000256" key="4">
    <source>
        <dbReference type="ARBA" id="ARBA00017273"/>
    </source>
</evidence>
<dbReference type="InterPro" id="IPR011708">
    <property type="entry name" value="DNA_pol3_alpha_NTPase_dom"/>
</dbReference>
<comment type="similarity">
    <text evidence="2">Belongs to the DNA polymerase type-C family. DnaE2 subfamily.</text>
</comment>
<dbReference type="InterPro" id="IPR029460">
    <property type="entry name" value="DNAPol_HHH"/>
</dbReference>
<dbReference type="EC" id="2.7.7.7" evidence="3"/>
<evidence type="ECO:0000256" key="11">
    <source>
        <dbReference type="ARBA" id="ARBA00022932"/>
    </source>
</evidence>
<dbReference type="Pfam" id="PF01336">
    <property type="entry name" value="tRNA_anti-codon"/>
    <property type="match status" value="1"/>
</dbReference>
<dbReference type="Gene3D" id="1.10.10.1600">
    <property type="entry name" value="Bacterial DNA polymerase III alpha subunit, thumb domain"/>
    <property type="match status" value="1"/>
</dbReference>
<keyword evidence="8" id="KW-0548">Nucleotidyltransferase</keyword>
<dbReference type="InterPro" id="IPR004805">
    <property type="entry name" value="DnaE2/DnaE/PolC"/>
</dbReference>
<dbReference type="Pfam" id="PF17657">
    <property type="entry name" value="DNA_pol3_finger"/>
    <property type="match status" value="1"/>
</dbReference>
<keyword evidence="10" id="KW-0227">DNA damage</keyword>
<evidence type="ECO:0000313" key="16">
    <source>
        <dbReference type="EMBL" id="TDO24284.1"/>
    </source>
</evidence>
<dbReference type="SMART" id="SM00481">
    <property type="entry name" value="POLIIIAc"/>
    <property type="match status" value="1"/>
</dbReference>
<dbReference type="Gene3D" id="1.10.150.870">
    <property type="match status" value="1"/>
</dbReference>
<evidence type="ECO:0000256" key="9">
    <source>
        <dbReference type="ARBA" id="ARBA00022705"/>
    </source>
</evidence>
<evidence type="ECO:0000256" key="6">
    <source>
        <dbReference type="ARBA" id="ARBA00022490"/>
    </source>
</evidence>
<keyword evidence="17" id="KW-1185">Reference proteome</keyword>
<evidence type="ECO:0000256" key="5">
    <source>
        <dbReference type="ARBA" id="ARBA00019114"/>
    </source>
</evidence>
<organism evidence="16 17">
    <name type="scientific">Pedobacter duraquae</name>
    <dbReference type="NCBI Taxonomy" id="425511"/>
    <lineage>
        <taxon>Bacteria</taxon>
        <taxon>Pseudomonadati</taxon>
        <taxon>Bacteroidota</taxon>
        <taxon>Sphingobacteriia</taxon>
        <taxon>Sphingobacteriales</taxon>
        <taxon>Sphingobacteriaceae</taxon>
        <taxon>Pedobacter</taxon>
    </lineage>
</organism>
<keyword evidence="6" id="KW-0963">Cytoplasm</keyword>
<feature type="domain" description="Polymerase/histidinol phosphatase N-terminal" evidence="15">
    <location>
        <begin position="21"/>
        <end position="88"/>
    </location>
</feature>
<evidence type="ECO:0000256" key="7">
    <source>
        <dbReference type="ARBA" id="ARBA00022679"/>
    </source>
</evidence>
<dbReference type="HAMAP" id="MF_01902">
    <property type="entry name" value="DNApol_error_prone"/>
    <property type="match status" value="1"/>
</dbReference>
<comment type="subcellular location">
    <subcellularLocation>
        <location evidence="1">Cytoplasm</location>
    </subcellularLocation>
</comment>
<dbReference type="Pfam" id="PF14579">
    <property type="entry name" value="HHH_6"/>
    <property type="match status" value="1"/>
</dbReference>
<dbReference type="InterPro" id="IPR041931">
    <property type="entry name" value="DNA_pol3_alpha_thumb_dom"/>
</dbReference>
<dbReference type="InterPro" id="IPR016195">
    <property type="entry name" value="Pol/histidinol_Pase-like"/>
</dbReference>
<dbReference type="NCBIfam" id="TIGR00594">
    <property type="entry name" value="polc"/>
    <property type="match status" value="1"/>
</dbReference>
<dbReference type="GO" id="GO:0006281">
    <property type="term" value="P:DNA repair"/>
    <property type="evidence" value="ECO:0007669"/>
    <property type="project" value="UniProtKB-KW"/>
</dbReference>
<comment type="catalytic activity">
    <reaction evidence="13">
        <text>DNA(n) + a 2'-deoxyribonucleoside 5'-triphosphate = DNA(n+1) + diphosphate</text>
        <dbReference type="Rhea" id="RHEA:22508"/>
        <dbReference type="Rhea" id="RHEA-COMP:17339"/>
        <dbReference type="Rhea" id="RHEA-COMP:17340"/>
        <dbReference type="ChEBI" id="CHEBI:33019"/>
        <dbReference type="ChEBI" id="CHEBI:61560"/>
        <dbReference type="ChEBI" id="CHEBI:173112"/>
        <dbReference type="EC" id="2.7.7.7"/>
    </reaction>
</comment>
<dbReference type="GO" id="GO:0005737">
    <property type="term" value="C:cytoplasm"/>
    <property type="evidence" value="ECO:0007669"/>
    <property type="project" value="UniProtKB-SubCell"/>
</dbReference>
<keyword evidence="9" id="KW-0235">DNA replication</keyword>
<comment type="caution">
    <text evidence="16">The sequence shown here is derived from an EMBL/GenBank/DDBJ whole genome shotgun (WGS) entry which is preliminary data.</text>
</comment>
<evidence type="ECO:0000313" key="17">
    <source>
        <dbReference type="Proteomes" id="UP000295499"/>
    </source>
</evidence>
<dbReference type="CDD" id="cd04485">
    <property type="entry name" value="DnaE_OBF"/>
    <property type="match status" value="1"/>
</dbReference>
<sequence>MPMQIPPGIYMVFLLSAMNYAELQVTSNFTFMRGGSHPEELVERAADLGYTKIAITDRNSVAGVVRAHQSAKIKGIEIIPACRLDLTDGPSLLAYPTDITAWGRLCALLSLGNLRTEKGKCELHKEDVYRHKEGIKFIVIPPAALNSRFDFDDDFKNNLKAYQAAFGSNLYLAAVRAYGGNDNKRFHRLANLGVPIVATNDVHYHEAGRRELQDIQTCVREKCTIHNAGFRLHVNAERYLKSKEELERLFRKYPEAIARTQEIAEACKFSLDTLKYLEPEWVSPDGRTADEHLAELTWAGAHKMFKGEIEEKERKQIDFELGFFKKRKLAPYFLRIHAYTSKATELGILHQGRGSAANCTVCFCLGITPVNPKNSRLLFSRFMSDARDEWPDVDVDFEHERREEIMQWIYETYGRDHAAIVATVTQERHKGAIRDVGKAMGLSEDTIKRLSGAIWDFSEEAFDRERIISQGLNPDDPLLKKVLELTCELIGFPRQLGQHTGGFVITQCKLSDICPVMNARMKDRTQLEWNKDDLEALGILKVDVLALGMLTCIRKGFDLAKQHYGLDLTLENVPQADSRVYDMICRADTLGTFQIESRAQMSMLPRLKPRCFYDLVIEVAIVRPGPIQGDMVHPYLRRRDGIDPEIYPKEELREILGRTKGVPLFQEQAMEIAIVAANFTPAEADQLRRSMATFKAKGLVSAFRKKLVDGMVEKGYEKEYAERVFKQLEGFGSYGFPESHAASFAHIVYISCWLKCHYPDVFAAALLNSQPMGFYQPAQIVIDAERHGVVMRAVDINHSVWDNTLEEKDGTYCTLRLGFRQVSGLNQEDMELLVSRRPEGGYQSISQLSDAGVPQAAIEKLSDADAFRSLNLNRREALWEIPALSDKPIGLFAGQPSESAKETQISLPFMTDAEHVVQDYAATGLSLKAHPVSFVREKLKLLHVTETSRLPELKNGDPIRVSGLITVRQRPGTAKGVLFITIEDETGFANLVVWEQTFEKYRKEILQSRLFMVEGKLQIEGAVIHVVVKRCFNLNSLLSGLTSVANNDQPVLTLSRADETTSPSHGGTNKGQQQVAKQKEIFHKGRNFK</sequence>
<evidence type="ECO:0000256" key="13">
    <source>
        <dbReference type="ARBA" id="ARBA00049244"/>
    </source>
</evidence>
<dbReference type="PANTHER" id="PTHR32294">
    <property type="entry name" value="DNA POLYMERASE III SUBUNIT ALPHA"/>
    <property type="match status" value="1"/>
</dbReference>